<evidence type="ECO:0000313" key="2">
    <source>
        <dbReference type="Proteomes" id="UP001530400"/>
    </source>
</evidence>
<name>A0ABD3QC18_9STRA</name>
<proteinExistence type="predicted"/>
<sequence length="82" mass="9621">MITPRAAMVLTWQSSMMIRMMRAMRLKTGTMNLAQPKAILIKTRYDGITLVNVLKGNRSDLLYWWAMMDKYKLLSFYLGKLE</sequence>
<evidence type="ECO:0000313" key="1">
    <source>
        <dbReference type="EMBL" id="KAL3795675.1"/>
    </source>
</evidence>
<protein>
    <submittedName>
        <fullName evidence="1">Uncharacterized protein</fullName>
    </submittedName>
</protein>
<organism evidence="1 2">
    <name type="scientific">Cyclotella atomus</name>
    <dbReference type="NCBI Taxonomy" id="382360"/>
    <lineage>
        <taxon>Eukaryota</taxon>
        <taxon>Sar</taxon>
        <taxon>Stramenopiles</taxon>
        <taxon>Ochrophyta</taxon>
        <taxon>Bacillariophyta</taxon>
        <taxon>Coscinodiscophyceae</taxon>
        <taxon>Thalassiosirophycidae</taxon>
        <taxon>Stephanodiscales</taxon>
        <taxon>Stephanodiscaceae</taxon>
        <taxon>Cyclotella</taxon>
    </lineage>
</organism>
<dbReference type="AlphaFoldDB" id="A0ABD3QC18"/>
<comment type="caution">
    <text evidence="1">The sequence shown here is derived from an EMBL/GenBank/DDBJ whole genome shotgun (WGS) entry which is preliminary data.</text>
</comment>
<dbReference type="Proteomes" id="UP001530400">
    <property type="component" value="Unassembled WGS sequence"/>
</dbReference>
<accession>A0ABD3QC18</accession>
<dbReference type="EMBL" id="JALLPJ020000312">
    <property type="protein sequence ID" value="KAL3795675.1"/>
    <property type="molecule type" value="Genomic_DNA"/>
</dbReference>
<gene>
    <name evidence="1" type="ORF">ACHAWO_004260</name>
</gene>
<reference evidence="1 2" key="1">
    <citation type="submission" date="2024-10" db="EMBL/GenBank/DDBJ databases">
        <title>Updated reference genomes for cyclostephanoid diatoms.</title>
        <authorList>
            <person name="Roberts W.R."/>
            <person name="Alverson A.J."/>
        </authorList>
    </citation>
    <scope>NUCLEOTIDE SEQUENCE [LARGE SCALE GENOMIC DNA]</scope>
    <source>
        <strain evidence="1 2">AJA010-31</strain>
    </source>
</reference>
<keyword evidence="2" id="KW-1185">Reference proteome</keyword>